<dbReference type="PANTHER" id="PTHR10286">
    <property type="entry name" value="INORGANIC PYROPHOSPHATASE"/>
    <property type="match status" value="1"/>
</dbReference>
<evidence type="ECO:0000256" key="2">
    <source>
        <dbReference type="ARBA" id="ARBA00012146"/>
    </source>
</evidence>
<keyword evidence="5" id="KW-0460">Magnesium</keyword>
<reference evidence="6" key="1">
    <citation type="journal article" date="2020" name="Nature">
        <title>Giant virus diversity and host interactions through global metagenomics.</title>
        <authorList>
            <person name="Schulz F."/>
            <person name="Roux S."/>
            <person name="Paez-Espino D."/>
            <person name="Jungbluth S."/>
            <person name="Walsh D.A."/>
            <person name="Denef V.J."/>
            <person name="McMahon K.D."/>
            <person name="Konstantinidis K.T."/>
            <person name="Eloe-Fadrosh E.A."/>
            <person name="Kyrpides N.C."/>
            <person name="Woyke T."/>
        </authorList>
    </citation>
    <scope>NUCLEOTIDE SEQUENCE</scope>
    <source>
        <strain evidence="6">GVMAG-M-3300027759-42</strain>
    </source>
</reference>
<evidence type="ECO:0000256" key="4">
    <source>
        <dbReference type="ARBA" id="ARBA00022801"/>
    </source>
</evidence>
<proteinExistence type="predicted"/>
<evidence type="ECO:0000256" key="3">
    <source>
        <dbReference type="ARBA" id="ARBA00022723"/>
    </source>
</evidence>
<evidence type="ECO:0000256" key="5">
    <source>
        <dbReference type="ARBA" id="ARBA00022842"/>
    </source>
</evidence>
<name>A0A6C0L7K9_9ZZZZ</name>
<keyword evidence="4" id="KW-0378">Hydrolase</keyword>
<evidence type="ECO:0000313" key="6">
    <source>
        <dbReference type="EMBL" id="QHU26583.1"/>
    </source>
</evidence>
<organism evidence="6">
    <name type="scientific">viral metagenome</name>
    <dbReference type="NCBI Taxonomy" id="1070528"/>
    <lineage>
        <taxon>unclassified sequences</taxon>
        <taxon>metagenomes</taxon>
        <taxon>organismal metagenomes</taxon>
    </lineage>
</organism>
<dbReference type="InterPro" id="IPR008162">
    <property type="entry name" value="Pyrophosphatase"/>
</dbReference>
<dbReference type="GO" id="GO:0000287">
    <property type="term" value="F:magnesium ion binding"/>
    <property type="evidence" value="ECO:0007669"/>
    <property type="project" value="InterPro"/>
</dbReference>
<sequence>MDRKVTVYIEIEKDSNMKYEINKETNTLELDRVLPYPYYYPYSYGFIVNTLALDGDELDALIITDKKIEKDKKYDVYIVGVLIMSDEKGMDEKILCVLEEDYETIDDLNRLPADTLDNILWFFRNYKSKTPGKWSHVNGFREKEVAIQLYRRANFLYGSEIMKQSLLV</sequence>
<keyword evidence="3" id="KW-0479">Metal-binding</keyword>
<dbReference type="Pfam" id="PF00719">
    <property type="entry name" value="Pyrophosphatase"/>
    <property type="match status" value="1"/>
</dbReference>
<dbReference type="InterPro" id="IPR036649">
    <property type="entry name" value="Pyrophosphatase_sf"/>
</dbReference>
<dbReference type="EMBL" id="MN740443">
    <property type="protein sequence ID" value="QHU26583.1"/>
    <property type="molecule type" value="Genomic_DNA"/>
</dbReference>
<dbReference type="SUPFAM" id="SSF50324">
    <property type="entry name" value="Inorganic pyrophosphatase"/>
    <property type="match status" value="1"/>
</dbReference>
<dbReference type="AlphaFoldDB" id="A0A6C0L7K9"/>
<protein>
    <recommendedName>
        <fullName evidence="2">inorganic diphosphatase</fullName>
        <ecNumber evidence="2">3.6.1.1</ecNumber>
    </recommendedName>
</protein>
<dbReference type="Gene3D" id="3.90.80.10">
    <property type="entry name" value="Inorganic pyrophosphatase"/>
    <property type="match status" value="1"/>
</dbReference>
<comment type="cofactor">
    <cofactor evidence="1">
        <name>Mg(2+)</name>
        <dbReference type="ChEBI" id="CHEBI:18420"/>
    </cofactor>
</comment>
<evidence type="ECO:0000256" key="1">
    <source>
        <dbReference type="ARBA" id="ARBA00001946"/>
    </source>
</evidence>
<dbReference type="GO" id="GO:0005737">
    <property type="term" value="C:cytoplasm"/>
    <property type="evidence" value="ECO:0007669"/>
    <property type="project" value="InterPro"/>
</dbReference>
<dbReference type="EC" id="3.6.1.1" evidence="2"/>
<dbReference type="GO" id="GO:0004427">
    <property type="term" value="F:inorganic diphosphate phosphatase activity"/>
    <property type="evidence" value="ECO:0007669"/>
    <property type="project" value="UniProtKB-EC"/>
</dbReference>
<dbReference type="PROSITE" id="PS00387">
    <property type="entry name" value="PPASE"/>
    <property type="match status" value="1"/>
</dbReference>
<dbReference type="GO" id="GO:0006796">
    <property type="term" value="P:phosphate-containing compound metabolic process"/>
    <property type="evidence" value="ECO:0007669"/>
    <property type="project" value="InterPro"/>
</dbReference>
<accession>A0A6C0L7K9</accession>